<organism evidence="1 2">
    <name type="scientific">Saimiri boliviensis boliviensis</name>
    <name type="common">Bolivian squirrel monkey</name>
    <dbReference type="NCBI Taxonomy" id="39432"/>
    <lineage>
        <taxon>Eukaryota</taxon>
        <taxon>Metazoa</taxon>
        <taxon>Chordata</taxon>
        <taxon>Craniata</taxon>
        <taxon>Vertebrata</taxon>
        <taxon>Euteleostomi</taxon>
        <taxon>Mammalia</taxon>
        <taxon>Eutheria</taxon>
        <taxon>Euarchontoglires</taxon>
        <taxon>Primates</taxon>
        <taxon>Haplorrhini</taxon>
        <taxon>Platyrrhini</taxon>
        <taxon>Cebidae</taxon>
        <taxon>Saimiriinae</taxon>
        <taxon>Saimiri</taxon>
    </lineage>
</organism>
<protein>
    <submittedName>
        <fullName evidence="1">Uncharacterized protein</fullName>
    </submittedName>
</protein>
<name>A0A2K6RYY9_SAIBB</name>
<reference evidence="1" key="2">
    <citation type="submission" date="2025-09" db="UniProtKB">
        <authorList>
            <consortium name="Ensembl"/>
        </authorList>
    </citation>
    <scope>IDENTIFICATION</scope>
</reference>
<dbReference type="Proteomes" id="UP000233220">
    <property type="component" value="Unplaced"/>
</dbReference>
<evidence type="ECO:0000313" key="2">
    <source>
        <dbReference type="Proteomes" id="UP000233220"/>
    </source>
</evidence>
<sequence>MAPFPLCSVCTEKSPWSMCLQSQYCLCRRPGRAIWGGGEEAEQNMPR</sequence>
<dbReference type="GeneTree" id="ENSGT01050000248311"/>
<reference evidence="1" key="1">
    <citation type="submission" date="2025-08" db="UniProtKB">
        <authorList>
            <consortium name="Ensembl"/>
        </authorList>
    </citation>
    <scope>IDENTIFICATION</scope>
</reference>
<keyword evidence="2" id="KW-1185">Reference proteome</keyword>
<evidence type="ECO:0000313" key="1">
    <source>
        <dbReference type="Ensembl" id="ENSSBOP00000000341.1"/>
    </source>
</evidence>
<accession>A0A2K6RYY9</accession>
<proteinExistence type="predicted"/>
<dbReference type="AlphaFoldDB" id="A0A2K6RYY9"/>
<dbReference type="Ensembl" id="ENSSBOT00000001593.1">
    <property type="protein sequence ID" value="ENSSBOP00000000341.1"/>
    <property type="gene ID" value="ENSSBOG00000001435.1"/>
</dbReference>